<dbReference type="PRINTS" id="PR01467">
    <property type="entry name" value="ARGREPRESSOR"/>
</dbReference>
<keyword evidence="7" id="KW-0678">Repressor</keyword>
<evidence type="ECO:0000256" key="6">
    <source>
        <dbReference type="ARBA" id="ARBA00023163"/>
    </source>
</evidence>
<keyword evidence="5 7" id="KW-0238">DNA-binding</keyword>
<dbReference type="InterPro" id="IPR020899">
    <property type="entry name" value="Arg_repress_C"/>
</dbReference>
<dbReference type="EMBL" id="AZFF01000001">
    <property type="protein sequence ID" value="KRL57330.1"/>
    <property type="molecule type" value="Genomic_DNA"/>
</dbReference>
<dbReference type="InterPro" id="IPR036388">
    <property type="entry name" value="WH-like_DNA-bd_sf"/>
</dbReference>
<dbReference type="InterPro" id="IPR020900">
    <property type="entry name" value="Arg_repress_DNA-bd"/>
</dbReference>
<dbReference type="InterPro" id="IPR001669">
    <property type="entry name" value="Arg_repress"/>
</dbReference>
<evidence type="ECO:0000259" key="8">
    <source>
        <dbReference type="Pfam" id="PF01316"/>
    </source>
</evidence>
<dbReference type="GO" id="GO:0051259">
    <property type="term" value="P:protein complex oligomerization"/>
    <property type="evidence" value="ECO:0007669"/>
    <property type="project" value="InterPro"/>
</dbReference>
<dbReference type="UniPathway" id="UPA00068"/>
<dbReference type="AlphaFoldDB" id="A0A0R1RT90"/>
<keyword evidence="7" id="KW-0055">Arginine biosynthesis</keyword>
<reference evidence="10 11" key="1">
    <citation type="journal article" date="2015" name="Genome Announc.">
        <title>Expanding the biotechnology potential of lactobacilli through comparative genomics of 213 strains and associated genera.</title>
        <authorList>
            <person name="Sun Z."/>
            <person name="Harris H.M."/>
            <person name="McCann A."/>
            <person name="Guo C."/>
            <person name="Argimon S."/>
            <person name="Zhang W."/>
            <person name="Yang X."/>
            <person name="Jeffery I.B."/>
            <person name="Cooney J.C."/>
            <person name="Kagawa T.F."/>
            <person name="Liu W."/>
            <person name="Song Y."/>
            <person name="Salvetti E."/>
            <person name="Wrobel A."/>
            <person name="Rasinkangas P."/>
            <person name="Parkhill J."/>
            <person name="Rea M.C."/>
            <person name="O'Sullivan O."/>
            <person name="Ritari J."/>
            <person name="Douillard F.P."/>
            <person name="Paul Ross R."/>
            <person name="Yang R."/>
            <person name="Briner A.E."/>
            <person name="Felis G.E."/>
            <person name="de Vos W.M."/>
            <person name="Barrangou R."/>
            <person name="Klaenhammer T.R."/>
            <person name="Caufield P.W."/>
            <person name="Cui Y."/>
            <person name="Zhang H."/>
            <person name="O'Toole P.W."/>
        </authorList>
    </citation>
    <scope>NUCLEOTIDE SEQUENCE [LARGE SCALE GENOMIC DNA]</scope>
    <source>
        <strain evidence="10 11">DSM 15814</strain>
    </source>
</reference>
<dbReference type="Proteomes" id="UP000051999">
    <property type="component" value="Unassembled WGS sequence"/>
</dbReference>
<evidence type="ECO:0000256" key="3">
    <source>
        <dbReference type="ARBA" id="ARBA00022490"/>
    </source>
</evidence>
<dbReference type="Gene3D" id="1.10.10.10">
    <property type="entry name" value="Winged helix-like DNA-binding domain superfamily/Winged helix DNA-binding domain"/>
    <property type="match status" value="1"/>
</dbReference>
<feature type="domain" description="Arginine repressor C-terminal" evidence="9">
    <location>
        <begin position="82"/>
        <end position="146"/>
    </location>
</feature>
<comment type="similarity">
    <text evidence="2 7">Belongs to the ArgR family.</text>
</comment>
<dbReference type="GO" id="GO:0003700">
    <property type="term" value="F:DNA-binding transcription factor activity"/>
    <property type="evidence" value="ECO:0007669"/>
    <property type="project" value="UniProtKB-UniRule"/>
</dbReference>
<evidence type="ECO:0000256" key="7">
    <source>
        <dbReference type="HAMAP-Rule" id="MF_00173"/>
    </source>
</evidence>
<dbReference type="SUPFAM" id="SSF55252">
    <property type="entry name" value="C-terminal domain of arginine repressor"/>
    <property type="match status" value="1"/>
</dbReference>
<dbReference type="SUPFAM" id="SSF46785">
    <property type="entry name" value="Winged helix' DNA-binding domain"/>
    <property type="match status" value="1"/>
</dbReference>
<dbReference type="OrthoDB" id="9807089at2"/>
<dbReference type="Pfam" id="PF02863">
    <property type="entry name" value="Arg_repressor_C"/>
    <property type="match status" value="1"/>
</dbReference>
<keyword evidence="3 7" id="KW-0963">Cytoplasm</keyword>
<organism evidence="10 11">
    <name type="scientific">Furfurilactobacillus rossiae DSM 15814</name>
    <dbReference type="NCBI Taxonomy" id="1114972"/>
    <lineage>
        <taxon>Bacteria</taxon>
        <taxon>Bacillati</taxon>
        <taxon>Bacillota</taxon>
        <taxon>Bacilli</taxon>
        <taxon>Lactobacillales</taxon>
        <taxon>Lactobacillaceae</taxon>
        <taxon>Furfurilactobacillus</taxon>
    </lineage>
</organism>
<evidence type="ECO:0000313" key="11">
    <source>
        <dbReference type="Proteomes" id="UP000051999"/>
    </source>
</evidence>
<dbReference type="GO" id="GO:0006526">
    <property type="term" value="P:L-arginine biosynthetic process"/>
    <property type="evidence" value="ECO:0007669"/>
    <property type="project" value="UniProtKB-UniPathway"/>
</dbReference>
<comment type="subcellular location">
    <subcellularLocation>
        <location evidence="1 7">Cytoplasm</location>
    </subcellularLocation>
</comment>
<dbReference type="PATRIC" id="fig|1114972.6.peg.343"/>
<dbReference type="HAMAP" id="MF_00173">
    <property type="entry name" value="Arg_repressor"/>
    <property type="match status" value="1"/>
</dbReference>
<keyword evidence="4 7" id="KW-0805">Transcription regulation</keyword>
<dbReference type="RefSeq" id="WP_017261768.1">
    <property type="nucleotide sequence ID" value="NZ_AUAW01000001.1"/>
</dbReference>
<dbReference type="InterPro" id="IPR036251">
    <property type="entry name" value="Arg_repress_C_sf"/>
</dbReference>
<dbReference type="GO" id="GO:1900079">
    <property type="term" value="P:regulation of arginine biosynthetic process"/>
    <property type="evidence" value="ECO:0007669"/>
    <property type="project" value="UniProtKB-UniRule"/>
</dbReference>
<protein>
    <recommendedName>
        <fullName evidence="7">Arginine repressor</fullName>
    </recommendedName>
</protein>
<evidence type="ECO:0000256" key="4">
    <source>
        <dbReference type="ARBA" id="ARBA00023015"/>
    </source>
</evidence>
<comment type="pathway">
    <text evidence="7">Amino-acid biosynthesis; L-arginine biosynthesis [regulation].</text>
</comment>
<dbReference type="eggNOG" id="COG1438">
    <property type="taxonomic scope" value="Bacteria"/>
</dbReference>
<evidence type="ECO:0000259" key="9">
    <source>
        <dbReference type="Pfam" id="PF02863"/>
    </source>
</evidence>
<keyword evidence="7" id="KW-0028">Amino-acid biosynthesis</keyword>
<dbReference type="Pfam" id="PF01316">
    <property type="entry name" value="Arg_repressor"/>
    <property type="match status" value="1"/>
</dbReference>
<sequence>MKKRERQAIIRRVIVNNAVHTQTELVLLLDREGLDVTQATISRDITEMQLIKVPDENGHTYYTFSTDRPIDGESKLRRNLNGNVIDMTINNQFCLLNVLPGNGPVIASLIKQMNYDEVFGVLSDDSTVLIIASTIDHAVEVRSRLAELGAE</sequence>
<comment type="caution">
    <text evidence="10">The sequence shown here is derived from an EMBL/GenBank/DDBJ whole genome shotgun (WGS) entry which is preliminary data.</text>
</comment>
<keyword evidence="6 7" id="KW-0804">Transcription</keyword>
<dbReference type="GO" id="GO:0003677">
    <property type="term" value="F:DNA binding"/>
    <property type="evidence" value="ECO:0007669"/>
    <property type="project" value="UniProtKB-KW"/>
</dbReference>
<dbReference type="GO" id="GO:0034618">
    <property type="term" value="F:arginine binding"/>
    <property type="evidence" value="ECO:0007669"/>
    <property type="project" value="InterPro"/>
</dbReference>
<evidence type="ECO:0000313" key="10">
    <source>
        <dbReference type="EMBL" id="KRL57330.1"/>
    </source>
</evidence>
<name>A0A0R1RT90_9LACO</name>
<gene>
    <name evidence="7" type="primary">argR</name>
    <name evidence="10" type="ORF">FD35_GL000343</name>
</gene>
<dbReference type="InterPro" id="IPR036390">
    <property type="entry name" value="WH_DNA-bd_sf"/>
</dbReference>
<evidence type="ECO:0000256" key="1">
    <source>
        <dbReference type="ARBA" id="ARBA00004496"/>
    </source>
</evidence>
<dbReference type="GO" id="GO:0005737">
    <property type="term" value="C:cytoplasm"/>
    <property type="evidence" value="ECO:0007669"/>
    <property type="project" value="UniProtKB-SubCell"/>
</dbReference>
<proteinExistence type="inferred from homology"/>
<accession>A0A0R1RT90</accession>
<dbReference type="Gene3D" id="3.30.1360.40">
    <property type="match status" value="1"/>
</dbReference>
<evidence type="ECO:0000256" key="5">
    <source>
        <dbReference type="ARBA" id="ARBA00023125"/>
    </source>
</evidence>
<dbReference type="PANTHER" id="PTHR34471:SF1">
    <property type="entry name" value="ARGININE REPRESSOR"/>
    <property type="match status" value="1"/>
</dbReference>
<dbReference type="STRING" id="1114972.FD35_GL000343"/>
<comment type="function">
    <text evidence="7">Regulates arginine biosynthesis genes.</text>
</comment>
<evidence type="ECO:0000256" key="2">
    <source>
        <dbReference type="ARBA" id="ARBA00008316"/>
    </source>
</evidence>
<dbReference type="PANTHER" id="PTHR34471">
    <property type="entry name" value="ARGININE REPRESSOR"/>
    <property type="match status" value="1"/>
</dbReference>
<keyword evidence="11" id="KW-1185">Reference proteome</keyword>
<feature type="domain" description="Arginine repressor DNA-binding" evidence="8">
    <location>
        <begin position="1"/>
        <end position="67"/>
    </location>
</feature>